<evidence type="ECO:0000313" key="1">
    <source>
        <dbReference type="EMBL" id="TKW04463.1"/>
    </source>
</evidence>
<dbReference type="Gramene" id="TKW04463">
    <property type="protein sequence ID" value="TKW04463"/>
    <property type="gene ID" value="SEVIR_7G110800v2"/>
</dbReference>
<sequence length="121" mass="13393">MQQPAIFQEQGLEESPVLVPDVDVLANCYLVAGQLLHQSEVPRYPGKALRSAPKEIRKGLNSLIILVSWEVWKHRNSCIFENARPSTSLLLQTVADECSVWGMAGATKLQELLVRSLTPPA</sequence>
<name>A0A4U6TTN5_SETVI</name>
<keyword evidence="2" id="KW-1185">Reference proteome</keyword>
<dbReference type="Proteomes" id="UP000298652">
    <property type="component" value="Chromosome 7"/>
</dbReference>
<dbReference type="EMBL" id="CM016558">
    <property type="protein sequence ID" value="TKW04463.1"/>
    <property type="molecule type" value="Genomic_DNA"/>
</dbReference>
<organism evidence="1 2">
    <name type="scientific">Setaria viridis</name>
    <name type="common">Green bristlegrass</name>
    <name type="synonym">Setaria italica subsp. viridis</name>
    <dbReference type="NCBI Taxonomy" id="4556"/>
    <lineage>
        <taxon>Eukaryota</taxon>
        <taxon>Viridiplantae</taxon>
        <taxon>Streptophyta</taxon>
        <taxon>Embryophyta</taxon>
        <taxon>Tracheophyta</taxon>
        <taxon>Spermatophyta</taxon>
        <taxon>Magnoliopsida</taxon>
        <taxon>Liliopsida</taxon>
        <taxon>Poales</taxon>
        <taxon>Poaceae</taxon>
        <taxon>PACMAD clade</taxon>
        <taxon>Panicoideae</taxon>
        <taxon>Panicodae</taxon>
        <taxon>Paniceae</taxon>
        <taxon>Cenchrinae</taxon>
        <taxon>Setaria</taxon>
    </lineage>
</organism>
<reference evidence="1" key="1">
    <citation type="submission" date="2019-03" db="EMBL/GenBank/DDBJ databases">
        <title>WGS assembly of Setaria viridis.</title>
        <authorList>
            <person name="Huang P."/>
            <person name="Jenkins J."/>
            <person name="Grimwood J."/>
            <person name="Barry K."/>
            <person name="Healey A."/>
            <person name="Mamidi S."/>
            <person name="Sreedasyam A."/>
            <person name="Shu S."/>
            <person name="Feldman M."/>
            <person name="Wu J."/>
            <person name="Yu Y."/>
            <person name="Chen C."/>
            <person name="Johnson J."/>
            <person name="Rokhsar D."/>
            <person name="Baxter I."/>
            <person name="Schmutz J."/>
            <person name="Brutnell T."/>
            <person name="Kellogg E."/>
        </authorList>
    </citation>
    <scope>NUCLEOTIDE SEQUENCE [LARGE SCALE GENOMIC DNA]</scope>
</reference>
<protein>
    <submittedName>
        <fullName evidence="1">Uncharacterized protein</fullName>
    </submittedName>
</protein>
<accession>A0A4U6TTN5</accession>
<evidence type="ECO:0000313" key="2">
    <source>
        <dbReference type="Proteomes" id="UP000298652"/>
    </source>
</evidence>
<dbReference type="AlphaFoldDB" id="A0A4U6TTN5"/>
<gene>
    <name evidence="1" type="ORF">SEVIR_7G110800v2</name>
</gene>
<proteinExistence type="predicted"/>